<dbReference type="KEGG" id="eaz:JHT90_06695"/>
<accession>A0A974NIB8</accession>
<sequence>MPEKNPSFWGALISIFQEYGVVMCITFILSYLRISYDDKEPRIMRRLLEATIGSLIALIVGMTCTEFGLSAGWTYAVAGWIGTFGVDQMRVWARRWTDKRIDKE</sequence>
<keyword evidence="1" id="KW-0472">Membrane</keyword>
<dbReference type="EMBL" id="CP067393">
    <property type="protein sequence ID" value="QQP86927.1"/>
    <property type="molecule type" value="Genomic_DNA"/>
</dbReference>
<dbReference type="Proteomes" id="UP000595278">
    <property type="component" value="Chromosome"/>
</dbReference>
<protein>
    <submittedName>
        <fullName evidence="2">Phage holin, lambda family</fullName>
    </submittedName>
</protein>
<evidence type="ECO:0000313" key="2">
    <source>
        <dbReference type="EMBL" id="QQP86927.1"/>
    </source>
</evidence>
<dbReference type="NCBIfam" id="TIGR01594">
    <property type="entry name" value="holin_lambda"/>
    <property type="match status" value="1"/>
</dbReference>
<reference evidence="2 3" key="1">
    <citation type="submission" date="2021-01" db="EMBL/GenBank/DDBJ databases">
        <title>Entomomonas sp. F2A isolated from a house cricket (Acheta domesticus).</title>
        <authorList>
            <person name="Spergser J."/>
            <person name="Busse H.-J."/>
        </authorList>
    </citation>
    <scope>NUCLEOTIDE SEQUENCE [LARGE SCALE GENOMIC DNA]</scope>
    <source>
        <strain evidence="2 3">F2A</strain>
    </source>
</reference>
<keyword evidence="3" id="KW-1185">Reference proteome</keyword>
<dbReference type="InterPro" id="IPR006481">
    <property type="entry name" value="Phage_lambda_GpS_holin"/>
</dbReference>
<keyword evidence="1" id="KW-1133">Transmembrane helix</keyword>
<evidence type="ECO:0000256" key="1">
    <source>
        <dbReference type="SAM" id="Phobius"/>
    </source>
</evidence>
<feature type="transmembrane region" description="Helical" evidence="1">
    <location>
        <begin position="46"/>
        <end position="69"/>
    </location>
</feature>
<evidence type="ECO:0000313" key="3">
    <source>
        <dbReference type="Proteomes" id="UP000595278"/>
    </source>
</evidence>
<proteinExistence type="predicted"/>
<feature type="transmembrane region" description="Helical" evidence="1">
    <location>
        <begin position="12"/>
        <end position="34"/>
    </location>
</feature>
<dbReference type="RefSeq" id="WP_201095422.1">
    <property type="nucleotide sequence ID" value="NZ_CP067393.1"/>
</dbReference>
<gene>
    <name evidence="2" type="ORF">JHT90_06695</name>
</gene>
<organism evidence="2 3">
    <name type="scientific">Entomomonas asaccharolytica</name>
    <dbReference type="NCBI Taxonomy" id="2785331"/>
    <lineage>
        <taxon>Bacteria</taxon>
        <taxon>Pseudomonadati</taxon>
        <taxon>Pseudomonadota</taxon>
        <taxon>Gammaproteobacteria</taxon>
        <taxon>Pseudomonadales</taxon>
        <taxon>Pseudomonadaceae</taxon>
        <taxon>Entomomonas</taxon>
    </lineage>
</organism>
<dbReference type="AlphaFoldDB" id="A0A974NIB8"/>
<keyword evidence="1" id="KW-0812">Transmembrane</keyword>
<dbReference type="Pfam" id="PF05106">
    <property type="entry name" value="Phage_holin_3_1"/>
    <property type="match status" value="1"/>
</dbReference>
<name>A0A974NIB8_9GAMM</name>